<feature type="binding site" evidence="4">
    <location>
        <position position="322"/>
    </location>
    <ligand>
        <name>Zn(2+)</name>
        <dbReference type="ChEBI" id="CHEBI:29105"/>
    </ligand>
</feature>
<keyword evidence="5" id="KW-1133">Transmembrane helix</keyword>
<dbReference type="CDD" id="cd04794">
    <property type="entry name" value="euk_LANCL"/>
    <property type="match status" value="1"/>
</dbReference>
<dbReference type="AlphaFoldDB" id="A0A194QX57"/>
<dbReference type="InParanoid" id="A0A194QX57"/>
<dbReference type="GO" id="GO:0031179">
    <property type="term" value="P:peptide modification"/>
    <property type="evidence" value="ECO:0007669"/>
    <property type="project" value="InterPro"/>
</dbReference>
<gene>
    <name evidence="7" type="ORF">RR48_13179</name>
</gene>
<evidence type="ECO:0000259" key="6">
    <source>
        <dbReference type="Pfam" id="PF00060"/>
    </source>
</evidence>
<evidence type="ECO:0000256" key="3">
    <source>
        <dbReference type="ARBA" id="ARBA00069999"/>
    </source>
</evidence>
<dbReference type="Gene3D" id="3.40.190.10">
    <property type="entry name" value="Periplasmic binding protein-like II"/>
    <property type="match status" value="1"/>
</dbReference>
<feature type="transmembrane region" description="Helical" evidence="5">
    <location>
        <begin position="739"/>
        <end position="763"/>
    </location>
</feature>
<dbReference type="EMBL" id="KQ461073">
    <property type="protein sequence ID" value="KPJ09545.1"/>
    <property type="molecule type" value="Genomic_DNA"/>
</dbReference>
<evidence type="ECO:0000256" key="2">
    <source>
        <dbReference type="ARBA" id="ARBA00008685"/>
    </source>
</evidence>
<comment type="similarity">
    <text evidence="2">Belongs to the glutamate-gated ion channel (TC 1.A.10.1) family.</text>
</comment>
<organism evidence="7 8">
    <name type="scientific">Papilio machaon</name>
    <name type="common">Old World swallowtail butterfly</name>
    <dbReference type="NCBI Taxonomy" id="76193"/>
    <lineage>
        <taxon>Eukaryota</taxon>
        <taxon>Metazoa</taxon>
        <taxon>Ecdysozoa</taxon>
        <taxon>Arthropoda</taxon>
        <taxon>Hexapoda</taxon>
        <taxon>Insecta</taxon>
        <taxon>Pterygota</taxon>
        <taxon>Neoptera</taxon>
        <taxon>Endopterygota</taxon>
        <taxon>Lepidoptera</taxon>
        <taxon>Glossata</taxon>
        <taxon>Ditrysia</taxon>
        <taxon>Papilionoidea</taxon>
        <taxon>Papilionidae</taxon>
        <taxon>Papilioninae</taxon>
        <taxon>Papilio</taxon>
    </lineage>
</organism>
<evidence type="ECO:0000256" key="1">
    <source>
        <dbReference type="ARBA" id="ARBA00007179"/>
    </source>
</evidence>
<feature type="binding site" evidence="4">
    <location>
        <position position="323"/>
    </location>
    <ligand>
        <name>Zn(2+)</name>
        <dbReference type="ChEBI" id="CHEBI:29105"/>
    </ligand>
</feature>
<feature type="binding site" evidence="4">
    <location>
        <position position="276"/>
    </location>
    <ligand>
        <name>Zn(2+)</name>
        <dbReference type="ChEBI" id="CHEBI:29105"/>
    </ligand>
</feature>
<comment type="similarity">
    <text evidence="1">Belongs to the LanC-like protein family.</text>
</comment>
<dbReference type="GO" id="GO:0005886">
    <property type="term" value="C:plasma membrane"/>
    <property type="evidence" value="ECO:0007669"/>
    <property type="project" value="TreeGrafter"/>
</dbReference>
<dbReference type="InterPro" id="IPR012341">
    <property type="entry name" value="6hp_glycosidase-like_sf"/>
</dbReference>
<reference evidence="7 8" key="1">
    <citation type="journal article" date="2015" name="Nat. Commun.">
        <title>Outbred genome sequencing and CRISPR/Cas9 gene editing in butterflies.</title>
        <authorList>
            <person name="Li X."/>
            <person name="Fan D."/>
            <person name="Zhang W."/>
            <person name="Liu G."/>
            <person name="Zhang L."/>
            <person name="Zhao L."/>
            <person name="Fang X."/>
            <person name="Chen L."/>
            <person name="Dong Y."/>
            <person name="Chen Y."/>
            <person name="Ding Y."/>
            <person name="Zhao R."/>
            <person name="Feng M."/>
            <person name="Zhu Y."/>
            <person name="Feng Y."/>
            <person name="Jiang X."/>
            <person name="Zhu D."/>
            <person name="Xiang H."/>
            <person name="Feng X."/>
            <person name="Li S."/>
            <person name="Wang J."/>
            <person name="Zhang G."/>
            <person name="Kronforst M.R."/>
            <person name="Wang W."/>
        </authorList>
    </citation>
    <scope>NUCLEOTIDE SEQUENCE [LARGE SCALE GENOMIC DNA]</scope>
    <source>
        <strain evidence="7">Ya'a_city_454_Pm</strain>
        <tissue evidence="7">Whole body</tissue>
    </source>
</reference>
<dbReference type="SUPFAM" id="SSF53850">
    <property type="entry name" value="Periplasmic binding protein-like II"/>
    <property type="match status" value="1"/>
</dbReference>
<dbReference type="Gene3D" id="1.10.287.70">
    <property type="match status" value="1"/>
</dbReference>
<dbReference type="Pfam" id="PF05147">
    <property type="entry name" value="LANC_like"/>
    <property type="match status" value="1"/>
</dbReference>
<dbReference type="InterPro" id="IPR001320">
    <property type="entry name" value="Iontro_rcpt_C"/>
</dbReference>
<evidence type="ECO:0000256" key="5">
    <source>
        <dbReference type="SAM" id="Phobius"/>
    </source>
</evidence>
<evidence type="ECO:0000256" key="4">
    <source>
        <dbReference type="PIRSR" id="PIRSR607822-1"/>
    </source>
</evidence>
<protein>
    <recommendedName>
        <fullName evidence="3">LanC-like protein 3 homolog</fullName>
    </recommendedName>
</protein>
<evidence type="ECO:0000313" key="7">
    <source>
        <dbReference type="EMBL" id="KPJ09545.1"/>
    </source>
</evidence>
<dbReference type="PANTHER" id="PTHR12736">
    <property type="entry name" value="LANC-LIKE PROTEIN"/>
    <property type="match status" value="1"/>
</dbReference>
<dbReference type="PANTHER" id="PTHR12736:SF7">
    <property type="entry name" value="LANC-LIKE PROTEIN 3"/>
    <property type="match status" value="1"/>
</dbReference>
<dbReference type="GO" id="GO:0005975">
    <property type="term" value="P:carbohydrate metabolic process"/>
    <property type="evidence" value="ECO:0007669"/>
    <property type="project" value="InterPro"/>
</dbReference>
<dbReference type="Proteomes" id="UP000053240">
    <property type="component" value="Unassembled WGS sequence"/>
</dbReference>
<feature type="transmembrane region" description="Helical" evidence="5">
    <location>
        <begin position="487"/>
        <end position="507"/>
    </location>
</feature>
<dbReference type="Pfam" id="PF00060">
    <property type="entry name" value="Lig_chan"/>
    <property type="match status" value="1"/>
</dbReference>
<dbReference type="PRINTS" id="PR01950">
    <property type="entry name" value="LANCSUPER"/>
</dbReference>
<keyword evidence="4" id="KW-0479">Metal-binding</keyword>
<dbReference type="SUPFAM" id="SSF158745">
    <property type="entry name" value="LanC-like"/>
    <property type="match status" value="1"/>
</dbReference>
<dbReference type="FunFam" id="1.50.10.10:FF:000012">
    <property type="entry name" value="LanC-like protein 3"/>
    <property type="match status" value="1"/>
</dbReference>
<feature type="transmembrane region" description="Helical" evidence="5">
    <location>
        <begin position="546"/>
        <end position="566"/>
    </location>
</feature>
<name>A0A194QX57_PAPMA</name>
<keyword evidence="5" id="KW-0472">Membrane</keyword>
<evidence type="ECO:0000313" key="8">
    <source>
        <dbReference type="Proteomes" id="UP000053240"/>
    </source>
</evidence>
<keyword evidence="4" id="KW-0862">Zinc</keyword>
<accession>A0A194QX57</accession>
<dbReference type="GO" id="GO:0015276">
    <property type="term" value="F:ligand-gated monoatomic ion channel activity"/>
    <property type="evidence" value="ECO:0007669"/>
    <property type="project" value="InterPro"/>
</dbReference>
<dbReference type="GO" id="GO:0046872">
    <property type="term" value="F:metal ion binding"/>
    <property type="evidence" value="ECO:0007669"/>
    <property type="project" value="UniProtKB-KW"/>
</dbReference>
<dbReference type="InterPro" id="IPR020464">
    <property type="entry name" value="LanC-like_prot_euk"/>
</dbReference>
<sequence>MVRYFPNPYVEEGIAEKEPSHDDLTQQINEYIKNITTRLQPSNRNVDGGLYVGVTGVSYMFYYLFKNPLLKDSKSFFIEKAVEYLQPALDSSAGERTSFLLGDAGTFALAAVVFKAKEDERYTDFIKNYKALYNQYLNPKFLKCGGDEFFVGRAGYLAGALWMHKELQTPVLTREEMYNICDVIVESGRDYSMKSKSRCPLMYHYYNTQYLGAAHGLSFILQMLLTVPGYLQFNTSAGKDVKSTVEYIASLQTKEGNWPCCMEELVLDDHKLIHWCHGAPGTVYLMAKAYLVFNDQRFLDSCIKAGEVVWQKGLLRKGPGICHGIAGNGYVFLLLYRLTGDDNYLHRAKMFANFMKSEVFIRDSRLPDNPESLYEGIAGTVCFLSDLLTPEIAEFPFQDVFSNFNHTEVQRTNSWGYSHNGSFDGLVGALQRREAEFGCSPVLFKINRAEVVDYVVPTWKTKHTFLFRQPKYQASNYSVYTRPLDGVVWRCMLGVLLIAGLTLNLILKVKKTNDFFDGRDSSLSLIWLLVCSAVCQQGMPVNKNAVSARIIIFVIFMFSMMIYQFYNANVLSSLLNEQYYYIRSLKDLLQSDLKAGVEDMLFNKDYFKRTTDRVTLDLYKAKIATDKHYNFFDAEYGMGLVKHGGFAFHVDTSAAYSVMRRTFSEREICEVGEVQLFPPQYVGAVAVRGSQYREYIAVGVSKLLENGLMSRIKSIWESRKPPCAKQRYSTIMAVNIREFSMALLFLVCGYIISLLILLLEIYVHKIKRITPNRGRTHLKKIMKVHRVKNVIHKRPLRKKITFLN</sequence>
<dbReference type="InterPro" id="IPR007822">
    <property type="entry name" value="LANC-like"/>
</dbReference>
<proteinExistence type="inferred from homology"/>
<dbReference type="PRINTS" id="PR01951">
    <property type="entry name" value="LANCEUKARYTE"/>
</dbReference>
<keyword evidence="8" id="KW-1185">Reference proteome</keyword>
<dbReference type="Gene3D" id="1.50.10.10">
    <property type="match status" value="1"/>
</dbReference>
<feature type="domain" description="Ionotropic glutamate receptor C-terminal" evidence="6">
    <location>
        <begin position="488"/>
        <end position="748"/>
    </location>
</feature>
<keyword evidence="5" id="KW-0812">Transmembrane</keyword>
<dbReference type="SMART" id="SM01260">
    <property type="entry name" value="LANC_like"/>
    <property type="match status" value="1"/>
</dbReference>